<dbReference type="HAMAP" id="MF_01635">
    <property type="entry name" value="UbiA"/>
    <property type="match status" value="1"/>
</dbReference>
<sequence length="305" mass="35155">MKNDKNLNDINFNNFLNTILPSSWIPFIMLCRLDRPIGIWLTILPCFSALIICSEGIPTIGNIFIFSIGAILMRSIGCIFNDICDQEFDKKVSRTCFRPLATGSITSKKAIIFLLIQLMLCSLLLLFLNSTSKFLSIILIPIVLMYPICKRFTYWPQIILGICFNWGILIAWSEVNNSITIDAFLLWIGAISWQVGYDTIYAYVDADYDKKIGLKSTAILFSENGKFFITIFYLFSLILWTLAGYNLKLHFSYYIGITIIFFHFIWQIKNFQPQSQKRNFYLFLQNVWVGILLVSCSLTGTIFLK</sequence>
<dbReference type="InterPro" id="IPR044878">
    <property type="entry name" value="UbiA_sf"/>
</dbReference>
<dbReference type="HOGENOM" id="CLU_034879_0_2_4"/>
<dbReference type="FunFam" id="1.10.357.140:FF:000008">
    <property type="entry name" value="4-hydroxybenzoate octaprenyltransferase"/>
    <property type="match status" value="1"/>
</dbReference>
<feature type="transmembrane region" description="Helical" evidence="11">
    <location>
        <begin position="63"/>
        <end position="84"/>
    </location>
</feature>
<feature type="transmembrane region" description="Helical" evidence="11">
    <location>
        <begin position="251"/>
        <end position="268"/>
    </location>
</feature>
<evidence type="ECO:0000256" key="11">
    <source>
        <dbReference type="HAMAP-Rule" id="MF_01635"/>
    </source>
</evidence>
<keyword evidence="14" id="KW-1185">Reference proteome</keyword>
<organism evidence="13 14">
    <name type="scientific">Candidatus Kinetoplastidibacterium blastocrithidiae TCC012E</name>
    <dbReference type="NCBI Taxonomy" id="1208922"/>
    <lineage>
        <taxon>Bacteria</taxon>
        <taxon>Pseudomonadati</taxon>
        <taxon>Pseudomonadota</taxon>
        <taxon>Betaproteobacteria</taxon>
        <taxon>Candidatus Kinetoplastidibacterium</taxon>
    </lineage>
</organism>
<dbReference type="FunFam" id="1.20.120.1780:FF:000001">
    <property type="entry name" value="4-hydroxybenzoate octaprenyltransferase"/>
    <property type="match status" value="1"/>
</dbReference>
<dbReference type="GO" id="GO:0008412">
    <property type="term" value="F:4-hydroxybenzoate polyprenyltransferase activity"/>
    <property type="evidence" value="ECO:0007669"/>
    <property type="project" value="UniProtKB-UniRule"/>
</dbReference>
<evidence type="ECO:0000313" key="13">
    <source>
        <dbReference type="EMBL" id="AGF50118.1"/>
    </source>
</evidence>
<comment type="pathway">
    <text evidence="11">Cofactor biosynthesis; ubiquinone biosynthesis.</text>
</comment>
<keyword evidence="9 11" id="KW-1133">Transmembrane helix</keyword>
<evidence type="ECO:0000256" key="10">
    <source>
        <dbReference type="ARBA" id="ARBA00023136"/>
    </source>
</evidence>
<dbReference type="KEGG" id="kbt:BCUE_0137"/>
<dbReference type="GO" id="GO:0006744">
    <property type="term" value="P:ubiquinone biosynthetic process"/>
    <property type="evidence" value="ECO:0007669"/>
    <property type="project" value="UniProtKB-UniRule"/>
</dbReference>
<dbReference type="NCBIfam" id="TIGR01474">
    <property type="entry name" value="ubiA_proteo"/>
    <property type="match status" value="1"/>
</dbReference>
<dbReference type="EMBL" id="CP003807">
    <property type="protein sequence ID" value="AGF50118.1"/>
    <property type="molecule type" value="Genomic_DNA"/>
</dbReference>
<feature type="transmembrane region" description="Helical" evidence="11">
    <location>
        <begin position="37"/>
        <end position="57"/>
    </location>
</feature>
<feature type="transmembrane region" description="Helical" evidence="11">
    <location>
        <begin position="110"/>
        <end position="128"/>
    </location>
</feature>
<keyword evidence="8 11" id="KW-0812">Transmembrane</keyword>
<dbReference type="InterPro" id="IPR006370">
    <property type="entry name" value="HB_polyprenyltransferase-like"/>
</dbReference>
<comment type="function">
    <text evidence="11">Catalyzes the prenylation of para-hydroxybenzoate (PHB) with an all-trans polyprenyl group. Mediates the second step in the final reaction sequence of ubiquinone-8 (UQ-8) biosynthesis, which is the condensation of the polyisoprenoid side chain with PHB, generating the first membrane-bound Q intermediate 3-octaprenyl-4-hydroxybenzoate.</text>
</comment>
<dbReference type="RefSeq" id="WP_015237672.1">
    <property type="nucleotide sequence ID" value="NC_020285.1"/>
</dbReference>
<feature type="transmembrane region" description="Helical" evidence="11">
    <location>
        <begin position="154"/>
        <end position="172"/>
    </location>
</feature>
<dbReference type="InterPro" id="IPR030470">
    <property type="entry name" value="UbiA_prenylTrfase_CS"/>
</dbReference>
<dbReference type="PANTHER" id="PTHR11048:SF28">
    <property type="entry name" value="4-HYDROXYBENZOATE POLYPRENYLTRANSFERASE, MITOCHONDRIAL"/>
    <property type="match status" value="1"/>
</dbReference>
<keyword evidence="10 11" id="KW-0472">Membrane</keyword>
<dbReference type="PROSITE" id="PS00943">
    <property type="entry name" value="UBIA"/>
    <property type="match status" value="1"/>
</dbReference>
<feature type="transmembrane region" description="Helical" evidence="11">
    <location>
        <begin position="225"/>
        <end position="245"/>
    </location>
</feature>
<keyword evidence="5 11" id="KW-0997">Cell inner membrane</keyword>
<proteinExistence type="inferred from homology"/>
<evidence type="ECO:0000256" key="6">
    <source>
        <dbReference type="ARBA" id="ARBA00022679"/>
    </source>
</evidence>
<dbReference type="PANTHER" id="PTHR11048">
    <property type="entry name" value="PRENYLTRANSFERASES"/>
    <property type="match status" value="1"/>
</dbReference>
<dbReference type="InterPro" id="IPR039653">
    <property type="entry name" value="Prenyltransferase"/>
</dbReference>
<feature type="transmembrane region" description="Helical" evidence="11">
    <location>
        <begin position="184"/>
        <end position="204"/>
    </location>
</feature>
<gene>
    <name evidence="11" type="primary">ubiA</name>
    <name evidence="13" type="ORF">BCUE_0137</name>
</gene>
<evidence type="ECO:0000256" key="5">
    <source>
        <dbReference type="ARBA" id="ARBA00022519"/>
    </source>
</evidence>
<dbReference type="InterPro" id="IPR000537">
    <property type="entry name" value="UbiA_prenyltransferase"/>
</dbReference>
<name>M1LCF0_9PROT</name>
<evidence type="ECO:0000256" key="9">
    <source>
        <dbReference type="ARBA" id="ARBA00022989"/>
    </source>
</evidence>
<reference evidence="13 14" key="1">
    <citation type="journal article" date="2013" name="Genome Biol. Evol.">
        <title>Genome evolution and phylogenomic analysis of candidatus kinetoplastibacterium, the betaproteobacterial endosymbionts of strigomonas and angomonas.</title>
        <authorList>
            <person name="Alves J.M."/>
            <person name="Serrano M.G."/>
            <person name="Maia da Silva F."/>
            <person name="Voegtly L.J."/>
            <person name="Matveyev A.V."/>
            <person name="Teixeira M.M."/>
            <person name="Camargo E.P."/>
            <person name="Buck G.A."/>
        </authorList>
    </citation>
    <scope>NUCLEOTIDE SEQUENCE [LARGE SCALE GENOMIC DNA]</scope>
    <source>
        <strain evidence="13 14">TCC012E</strain>
    </source>
</reference>
<evidence type="ECO:0000256" key="1">
    <source>
        <dbReference type="ARBA" id="ARBA00001946"/>
    </source>
</evidence>
<keyword evidence="4 11" id="KW-1003">Cell membrane</keyword>
<dbReference type="EC" id="2.5.1.39" evidence="11 12"/>
<evidence type="ECO:0000256" key="2">
    <source>
        <dbReference type="ARBA" id="ARBA00004141"/>
    </source>
</evidence>
<dbReference type="UniPathway" id="UPA00232"/>
<evidence type="ECO:0000256" key="8">
    <source>
        <dbReference type="ARBA" id="ARBA00022692"/>
    </source>
</evidence>
<dbReference type="Gene3D" id="1.20.120.1780">
    <property type="entry name" value="UbiA prenyltransferase"/>
    <property type="match status" value="1"/>
</dbReference>
<dbReference type="Proteomes" id="UP000011563">
    <property type="component" value="Chromosome"/>
</dbReference>
<accession>M1LCF0</accession>
<evidence type="ECO:0000256" key="4">
    <source>
        <dbReference type="ARBA" id="ARBA00022475"/>
    </source>
</evidence>
<comment type="similarity">
    <text evidence="3 11">Belongs to the UbiA prenyltransferase family.</text>
</comment>
<keyword evidence="7 11" id="KW-0831">Ubiquinone biosynthesis</keyword>
<dbReference type="AlphaFoldDB" id="M1LCF0"/>
<evidence type="ECO:0000256" key="7">
    <source>
        <dbReference type="ARBA" id="ARBA00022688"/>
    </source>
</evidence>
<evidence type="ECO:0000256" key="12">
    <source>
        <dbReference type="NCBIfam" id="TIGR01474"/>
    </source>
</evidence>
<dbReference type="Gene3D" id="1.10.357.140">
    <property type="entry name" value="UbiA prenyltransferase"/>
    <property type="match status" value="1"/>
</dbReference>
<keyword evidence="6 11" id="KW-0808">Transferase</keyword>
<dbReference type="Pfam" id="PF01040">
    <property type="entry name" value="UbiA"/>
    <property type="match status" value="1"/>
</dbReference>
<evidence type="ECO:0000313" key="14">
    <source>
        <dbReference type="Proteomes" id="UP000011563"/>
    </source>
</evidence>
<comment type="catalytic activity">
    <reaction evidence="11">
        <text>all-trans-octaprenyl diphosphate + 4-hydroxybenzoate = 4-hydroxy-3-(all-trans-octaprenyl)benzoate + diphosphate</text>
        <dbReference type="Rhea" id="RHEA:27782"/>
        <dbReference type="ChEBI" id="CHEBI:1617"/>
        <dbReference type="ChEBI" id="CHEBI:17879"/>
        <dbReference type="ChEBI" id="CHEBI:33019"/>
        <dbReference type="ChEBI" id="CHEBI:57711"/>
        <dbReference type="EC" id="2.5.1.39"/>
    </reaction>
</comment>
<protein>
    <recommendedName>
        <fullName evidence="11 12">4-hydroxybenzoate octaprenyltransferase</fullName>
        <ecNumber evidence="11 12">2.5.1.39</ecNumber>
    </recommendedName>
    <alternativeName>
        <fullName evidence="11">4-HB polyprenyltransferase</fullName>
    </alternativeName>
</protein>
<dbReference type="GO" id="GO:0005886">
    <property type="term" value="C:plasma membrane"/>
    <property type="evidence" value="ECO:0007669"/>
    <property type="project" value="UniProtKB-SubCell"/>
</dbReference>
<comment type="subcellular location">
    <subcellularLocation>
        <location evidence="11">Cell inner membrane</location>
        <topology evidence="11">Multi-pass membrane protein</topology>
    </subcellularLocation>
    <subcellularLocation>
        <location evidence="2">Membrane</location>
        <topology evidence="2">Multi-pass membrane protein</topology>
    </subcellularLocation>
</comment>
<dbReference type="PATRIC" id="fig|1208922.3.peg.684"/>
<dbReference type="CDD" id="cd13959">
    <property type="entry name" value="PT_UbiA_COQ2"/>
    <property type="match status" value="1"/>
</dbReference>
<evidence type="ECO:0000256" key="3">
    <source>
        <dbReference type="ARBA" id="ARBA00005985"/>
    </source>
</evidence>
<feature type="transmembrane region" description="Helical" evidence="11">
    <location>
        <begin position="280"/>
        <end position="304"/>
    </location>
</feature>
<comment type="cofactor">
    <cofactor evidence="1 11">
        <name>Mg(2+)</name>
        <dbReference type="ChEBI" id="CHEBI:18420"/>
    </cofactor>
</comment>
<keyword evidence="11" id="KW-0460">Magnesium</keyword>